<evidence type="ECO:0000313" key="3">
    <source>
        <dbReference type="EMBL" id="AFL88210.1"/>
    </source>
</evidence>
<dbReference type="HOGENOM" id="CLU_024675_0_1_0"/>
<dbReference type="InterPro" id="IPR000700">
    <property type="entry name" value="PAS-assoc_C"/>
</dbReference>
<dbReference type="InterPro" id="IPR035919">
    <property type="entry name" value="EAL_sf"/>
</dbReference>
<dbReference type="SUPFAM" id="SSF55785">
    <property type="entry name" value="PYP-like sensor domain (PAS domain)"/>
    <property type="match status" value="2"/>
</dbReference>
<evidence type="ECO:0000259" key="1">
    <source>
        <dbReference type="PROSITE" id="PS50113"/>
    </source>
</evidence>
<dbReference type="PANTHER" id="PTHR33121:SF71">
    <property type="entry name" value="OXYGEN SENSOR PROTEIN DOSP"/>
    <property type="match status" value="1"/>
</dbReference>
<dbReference type="InterPro" id="IPR013656">
    <property type="entry name" value="PAS_4"/>
</dbReference>
<dbReference type="Pfam" id="PF08447">
    <property type="entry name" value="PAS_3"/>
    <property type="match status" value="1"/>
</dbReference>
<dbReference type="Pfam" id="PF00563">
    <property type="entry name" value="EAL"/>
    <property type="match status" value="1"/>
</dbReference>
<protein>
    <submittedName>
        <fullName evidence="3">PAS domain S-box</fullName>
    </submittedName>
</protein>
<dbReference type="SMART" id="SM00052">
    <property type="entry name" value="EAL"/>
    <property type="match status" value="1"/>
</dbReference>
<dbReference type="InterPro" id="IPR001610">
    <property type="entry name" value="PAC"/>
</dbReference>
<sequence>MFVELRDIVRALDANQIIPFFQPIVEIRTGNLKGFEVLARWQHPEHGPILPRNFISLAESNGLIGSLTQQICQKAFLAAKDLPKHLTLSVNASPIQMSESTLPGQIHSIAGSTSFSLKQLIVEVTETALHHDLSLAKKNAGELREMGCKLAMDDFGTGYSSLRHLQSMAFDELKIDASFIASMTVARDSRKIVAAIVGLAQSLDLITVAEGVETEEQADMLIWLGCEQAQGWRYGRPQGAECMAAMIAAEPIAALPALATPGDDWATSSLEALPTLRMAQLQAIYDGAPVGLCFLDKKLRYVSLNKRLAEMSGISVRAHLGHPIQEVYPEWYPIFEPYLARALQGEAVSRVELHGPHQFPGGADLELLASYQPAWDEADEVIGVSISVLDITEHKRKRRSAARKTDPEAFLYEVNPEVPWVMDSDGNNLQVSSRWVQTTPLGKDRTRNLRWLEALHTDDLANTLKVMKHALRTGKPIDVEYRVMGIDGDWRWMRSTGSPRFGPSGEITRWYGSVEDIDDRKVKEQETLRSRAKQAQEDDEILAKGLLITHTIQSSITEQICQDKTDESAPAA</sequence>
<dbReference type="PANTHER" id="PTHR33121">
    <property type="entry name" value="CYCLIC DI-GMP PHOSPHODIESTERASE PDEF"/>
    <property type="match status" value="1"/>
</dbReference>
<evidence type="ECO:0000313" key="4">
    <source>
        <dbReference type="Proteomes" id="UP000006056"/>
    </source>
</evidence>
<dbReference type="Proteomes" id="UP000006056">
    <property type="component" value="Chromosome"/>
</dbReference>
<accession>I3ZG42</accession>
<dbReference type="NCBIfam" id="TIGR00229">
    <property type="entry name" value="sensory_box"/>
    <property type="match status" value="2"/>
</dbReference>
<dbReference type="SMART" id="SM00086">
    <property type="entry name" value="PAC"/>
    <property type="match status" value="1"/>
</dbReference>
<dbReference type="AlphaFoldDB" id="I3ZG42"/>
<name>I3ZG42_TERRK</name>
<dbReference type="InterPro" id="IPR001633">
    <property type="entry name" value="EAL_dom"/>
</dbReference>
<dbReference type="Pfam" id="PF08448">
    <property type="entry name" value="PAS_4"/>
    <property type="match status" value="1"/>
</dbReference>
<dbReference type="eggNOG" id="COG2200">
    <property type="taxonomic scope" value="Bacteria"/>
</dbReference>
<feature type="domain" description="EAL" evidence="2">
    <location>
        <begin position="1"/>
        <end position="251"/>
    </location>
</feature>
<feature type="domain" description="PAC" evidence="1">
    <location>
        <begin position="477"/>
        <end position="529"/>
    </location>
</feature>
<dbReference type="PROSITE" id="PS50883">
    <property type="entry name" value="EAL"/>
    <property type="match status" value="1"/>
</dbReference>
<dbReference type="CDD" id="cd01948">
    <property type="entry name" value="EAL"/>
    <property type="match status" value="1"/>
</dbReference>
<organism evidence="3 4">
    <name type="scientific">Terriglobus roseus (strain DSM 18391 / NRRL B-41598 / KBS 63)</name>
    <dbReference type="NCBI Taxonomy" id="926566"/>
    <lineage>
        <taxon>Bacteria</taxon>
        <taxon>Pseudomonadati</taxon>
        <taxon>Acidobacteriota</taxon>
        <taxon>Terriglobia</taxon>
        <taxon>Terriglobales</taxon>
        <taxon>Acidobacteriaceae</taxon>
        <taxon>Terriglobus</taxon>
    </lineage>
</organism>
<dbReference type="PROSITE" id="PS50113">
    <property type="entry name" value="PAC"/>
    <property type="match status" value="1"/>
</dbReference>
<reference evidence="3 4" key="1">
    <citation type="submission" date="2012-06" db="EMBL/GenBank/DDBJ databases">
        <title>Complete genome of Terriglobus roseus DSM 18391.</title>
        <authorList>
            <consortium name="US DOE Joint Genome Institute (JGI-PGF)"/>
            <person name="Lucas S."/>
            <person name="Copeland A."/>
            <person name="Lapidus A."/>
            <person name="Glavina del Rio T."/>
            <person name="Dalin E."/>
            <person name="Tice H."/>
            <person name="Bruce D."/>
            <person name="Goodwin L."/>
            <person name="Pitluck S."/>
            <person name="Peters L."/>
            <person name="Mikhailova N."/>
            <person name="Munk A.C.C."/>
            <person name="Kyrpides N."/>
            <person name="Mavromatis K."/>
            <person name="Ivanova N."/>
            <person name="Brettin T."/>
            <person name="Detter J.C."/>
            <person name="Han C."/>
            <person name="Larimer F."/>
            <person name="Land M."/>
            <person name="Hauser L."/>
            <person name="Markowitz V."/>
            <person name="Cheng J.-F."/>
            <person name="Hugenholtz P."/>
            <person name="Woyke T."/>
            <person name="Wu D."/>
            <person name="Brambilla E."/>
            <person name="Klenk H.-P."/>
            <person name="Eisen J.A."/>
        </authorList>
    </citation>
    <scope>NUCLEOTIDE SEQUENCE [LARGE SCALE GENOMIC DNA]</scope>
    <source>
        <strain evidence="4">DSM 18391 / NRRL B-41598 / KBS 63</strain>
    </source>
</reference>
<dbReference type="InterPro" id="IPR050706">
    <property type="entry name" value="Cyclic-di-GMP_PDE-like"/>
</dbReference>
<dbReference type="SUPFAM" id="SSF141868">
    <property type="entry name" value="EAL domain-like"/>
    <property type="match status" value="1"/>
</dbReference>
<dbReference type="Gene3D" id="3.30.450.20">
    <property type="entry name" value="PAS domain"/>
    <property type="match status" value="2"/>
</dbReference>
<dbReference type="KEGG" id="trs:Terro_1920"/>
<dbReference type="OrthoDB" id="9759607at2"/>
<evidence type="ECO:0000259" key="2">
    <source>
        <dbReference type="PROSITE" id="PS50883"/>
    </source>
</evidence>
<keyword evidence="4" id="KW-1185">Reference proteome</keyword>
<dbReference type="Gene3D" id="3.20.20.450">
    <property type="entry name" value="EAL domain"/>
    <property type="match status" value="1"/>
</dbReference>
<dbReference type="InterPro" id="IPR035965">
    <property type="entry name" value="PAS-like_dom_sf"/>
</dbReference>
<dbReference type="GO" id="GO:0071111">
    <property type="term" value="F:cyclic-guanylate-specific phosphodiesterase activity"/>
    <property type="evidence" value="ECO:0007669"/>
    <property type="project" value="InterPro"/>
</dbReference>
<dbReference type="SMART" id="SM00091">
    <property type="entry name" value="PAS"/>
    <property type="match status" value="2"/>
</dbReference>
<dbReference type="RefSeq" id="WP_014785779.1">
    <property type="nucleotide sequence ID" value="NC_018014.1"/>
</dbReference>
<dbReference type="STRING" id="926566.Terro_1920"/>
<dbReference type="CDD" id="cd00130">
    <property type="entry name" value="PAS"/>
    <property type="match status" value="1"/>
</dbReference>
<dbReference type="InterPro" id="IPR000014">
    <property type="entry name" value="PAS"/>
</dbReference>
<gene>
    <name evidence="3" type="ordered locus">Terro_1920</name>
</gene>
<dbReference type="InterPro" id="IPR013655">
    <property type="entry name" value="PAS_fold_3"/>
</dbReference>
<dbReference type="EMBL" id="CP003379">
    <property type="protein sequence ID" value="AFL88210.1"/>
    <property type="molecule type" value="Genomic_DNA"/>
</dbReference>
<proteinExistence type="predicted"/>